<feature type="domain" description="Fungal lipase-type" evidence="2">
    <location>
        <begin position="516"/>
        <end position="667"/>
    </location>
</feature>
<dbReference type="SUPFAM" id="SSF53474">
    <property type="entry name" value="alpha/beta-Hydrolases"/>
    <property type="match status" value="1"/>
</dbReference>
<evidence type="ECO:0000259" key="2">
    <source>
        <dbReference type="Pfam" id="PF01764"/>
    </source>
</evidence>
<organism evidence="3 4">
    <name type="scientific">Tritrichomonas musculus</name>
    <dbReference type="NCBI Taxonomy" id="1915356"/>
    <lineage>
        <taxon>Eukaryota</taxon>
        <taxon>Metamonada</taxon>
        <taxon>Parabasalia</taxon>
        <taxon>Tritrichomonadida</taxon>
        <taxon>Tritrichomonadidae</taxon>
        <taxon>Tritrichomonas</taxon>
    </lineage>
</organism>
<dbReference type="EMBL" id="JAPFFF010000004">
    <property type="protein sequence ID" value="KAK8892819.1"/>
    <property type="molecule type" value="Genomic_DNA"/>
</dbReference>
<feature type="transmembrane region" description="Helical" evidence="1">
    <location>
        <begin position="83"/>
        <end position="103"/>
    </location>
</feature>
<gene>
    <name evidence="3" type="ORF">M9Y10_030067</name>
</gene>
<feature type="transmembrane region" description="Helical" evidence="1">
    <location>
        <begin position="51"/>
        <end position="71"/>
    </location>
</feature>
<keyword evidence="1" id="KW-0812">Transmembrane</keyword>
<name>A0ABR2KP28_9EUKA</name>
<dbReference type="Gene3D" id="3.40.50.1820">
    <property type="entry name" value="alpha/beta hydrolase"/>
    <property type="match status" value="1"/>
</dbReference>
<feature type="transmembrane region" description="Helical" evidence="1">
    <location>
        <begin position="322"/>
        <end position="350"/>
    </location>
</feature>
<evidence type="ECO:0000256" key="1">
    <source>
        <dbReference type="SAM" id="Phobius"/>
    </source>
</evidence>
<accession>A0ABR2KP28</accession>
<proteinExistence type="predicted"/>
<feature type="transmembrane region" description="Helical" evidence="1">
    <location>
        <begin position="380"/>
        <end position="400"/>
    </location>
</feature>
<dbReference type="Pfam" id="PF01764">
    <property type="entry name" value="Lipase_3"/>
    <property type="match status" value="1"/>
</dbReference>
<dbReference type="Proteomes" id="UP001470230">
    <property type="component" value="Unassembled WGS sequence"/>
</dbReference>
<feature type="transmembrane region" description="Helical" evidence="1">
    <location>
        <begin position="109"/>
        <end position="132"/>
    </location>
</feature>
<protein>
    <recommendedName>
        <fullName evidence="2">Fungal lipase-type domain-containing protein</fullName>
    </recommendedName>
</protein>
<comment type="caution">
    <text evidence="3">The sequence shown here is derived from an EMBL/GenBank/DDBJ whole genome shotgun (WGS) entry which is preliminary data.</text>
</comment>
<feature type="transmembrane region" description="Helical" evidence="1">
    <location>
        <begin position="291"/>
        <end position="316"/>
    </location>
</feature>
<dbReference type="InterPro" id="IPR002921">
    <property type="entry name" value="Fungal_lipase-type"/>
</dbReference>
<feature type="transmembrane region" description="Helical" evidence="1">
    <location>
        <begin position="208"/>
        <end position="228"/>
    </location>
</feature>
<keyword evidence="4" id="KW-1185">Reference proteome</keyword>
<dbReference type="InterPro" id="IPR029058">
    <property type="entry name" value="AB_hydrolase_fold"/>
</dbReference>
<reference evidence="3 4" key="1">
    <citation type="submission" date="2024-04" db="EMBL/GenBank/DDBJ databases">
        <title>Tritrichomonas musculus Genome.</title>
        <authorList>
            <person name="Alves-Ferreira E."/>
            <person name="Grigg M."/>
            <person name="Lorenzi H."/>
            <person name="Galac M."/>
        </authorList>
    </citation>
    <scope>NUCLEOTIDE SEQUENCE [LARGE SCALE GENOMIC DNA]</scope>
    <source>
        <strain evidence="3 4">EAF2021</strain>
    </source>
</reference>
<feature type="transmembrane region" description="Helical" evidence="1">
    <location>
        <begin position="176"/>
        <end position="196"/>
    </location>
</feature>
<sequence>MSSINSTLLNQEIDLNELSSASASQTFGNQANNIENDEENDYSEFSLERDITEQCLSYAIPIFKLFIFFPGKLIRLFLQIGDFYYLLQILSITFEYITIILVACSRFGTLFQILYILLAFLFSCLMGNVLTIPMWELIQLRWINNKNPFQTVFNIFNLNNHFTNYRDRTLYFIDKITNFVCSIFFYIYFLCILDYFHSTGELFNRMNSIFLLFIPGIKFFIIYLSYIVKELLIFFCSSNISINEETKDIWPLMKNPSSKDPFAAAMITKRDLFEKVFDDEEKKCCKNQNRVLVFFILKAIIIFIQFIFLIYFFSLYKIDAGGVFFCLFVFLYISLFSLFISIPIWFFNLFTTWNCCDFVRTKQGDKLIGKMKYQFKNFKNISFICQILPFLIVFILFLFFCYGLQNTPSYFARIENDVKWDGQISGKYPYKSSITSVKSSMCYTTIHGLSLIQIAAIAAAPYYEDLDNYKRFMKNSFFKDSKYDFNLSFVRKEDNHAVLLRADFDDSENDKKVTIFSVRGTQTSNDMWLDIEMFVASAMLTVAKWIPFMQKQEGFTVKAVTSFMTLPLNLMVKSTLTYRYTSEMFDPIDKFLNDENNANRSVMFTGHSLGGGLSKVLAVKYEIQSVAVSGPGITPVENVFRNTDNYDRYFKSKMIDIVPDHDLVPRFEMSGGTRHRVLCTKNFGQCHNVLRTICQMGVSCNDEYHAGDFCSHAFSEEDYKEMKELADIQ</sequence>
<keyword evidence="1" id="KW-0472">Membrane</keyword>
<evidence type="ECO:0000313" key="4">
    <source>
        <dbReference type="Proteomes" id="UP001470230"/>
    </source>
</evidence>
<evidence type="ECO:0000313" key="3">
    <source>
        <dbReference type="EMBL" id="KAK8892819.1"/>
    </source>
</evidence>
<keyword evidence="1" id="KW-1133">Transmembrane helix</keyword>